<keyword evidence="3" id="KW-0808">Transferase</keyword>
<sequence length="842" mass="96929">MGKKTRDKGVLNFDIKTGMKNIIGRDLITDDFIAIYELVKNSYDAYADYVKIIFKKDEIIIADNGKGMSKDDLIKKWFAVAYSAKKDNTEDDDLKRDSHLNNLKSRRFYAGAKGVGRFSCDRLGGELELITSKINTSQSFRVDVDWGAFEKDAQQSFGSIEIPFEEIKKENIFPKSSANGTILKIKSLNSIWDKEKLSELRRSLEKLINPFSKQNDFSIEIDASEILDDTLFEDSNLRINGVIDNTILKVLDLKTTQIVLMVKGNLITTTITDRGTLIYKIEEKNKYATVIDNLEINLYFLNRSAKINFGKLMDIEPVNYGNVFLFKNGFRVQPYGNVGDDSWELDNRKQQGYNRFLGTRDLFGSVELITENFNEFKEVSSRDGGLVETIGKKVLFDIFKEKAFLRLERYVAGVLWGEAFKRKKYFLNEDIADLQREGLKQDKDKDTYEDALSNLGSKIDFVNLIKTLSDDKHIKIVEYNKDLVNLVNEQLDIVQPKFIADLEKIAEKTNDKELLNQVKLTEDNFNKILKEKEEAELREEQERKRRIEAEKKAEEESKKREEAEKKQREEGEKRRQAELQTVRKEKERAEAELAKIKAEQKAKFEEEKNKDLTDKLSIETKKNQYLNATRKTLSDDAEQLVHSIDLYVGNASTYVNELLGSSLDNDTKNKIYSIKNNIDKAIKISQIIIKSSFDYKHTKQRINLPVYINEYIEDLGVSRPKINFSVEGVFDKFYHINPIEIDIILDNLVSNSTKAKAKKVLIVFEKLENKTVINYYDDGIGMDNKLVNNPESIFQLGVRESIERGSGIGMFDVQKRIDSLKGDIKFLGNNLKLKGVAFQITL</sequence>
<dbReference type="SUPFAM" id="SSF55874">
    <property type="entry name" value="ATPase domain of HSP90 chaperone/DNA topoisomerase II/histidine kinase"/>
    <property type="match status" value="2"/>
</dbReference>
<proteinExistence type="predicted"/>
<dbReference type="Gene3D" id="3.30.565.10">
    <property type="entry name" value="Histidine kinase-like ATPase, C-terminal domain"/>
    <property type="match status" value="2"/>
</dbReference>
<keyword evidence="4" id="KW-1185">Reference proteome</keyword>
<evidence type="ECO:0000256" key="1">
    <source>
        <dbReference type="SAM" id="MobiDB-lite"/>
    </source>
</evidence>
<dbReference type="GO" id="GO:0016301">
    <property type="term" value="F:kinase activity"/>
    <property type="evidence" value="ECO:0007669"/>
    <property type="project" value="UniProtKB-KW"/>
</dbReference>
<evidence type="ECO:0000259" key="2">
    <source>
        <dbReference type="Pfam" id="PF02518"/>
    </source>
</evidence>
<evidence type="ECO:0000313" key="4">
    <source>
        <dbReference type="Proteomes" id="UP000231960"/>
    </source>
</evidence>
<dbReference type="PANTHER" id="PTHR43065">
    <property type="entry name" value="SENSOR HISTIDINE KINASE"/>
    <property type="match status" value="1"/>
</dbReference>
<dbReference type="OrthoDB" id="9816482at2"/>
<organism evidence="3 4">
    <name type="scientific">Avrilella dinanensis</name>
    <dbReference type="NCBI Taxonomy" id="2008672"/>
    <lineage>
        <taxon>Bacteria</taxon>
        <taxon>Pseudomonadati</taxon>
        <taxon>Bacteroidota</taxon>
        <taxon>Flavobacteriia</taxon>
        <taxon>Flavobacteriales</taxon>
        <taxon>Flavobacteriaceae</taxon>
        <taxon>Avrilella</taxon>
    </lineage>
</organism>
<gene>
    <name evidence="3" type="ORF">CDL10_00350</name>
</gene>
<dbReference type="AlphaFoldDB" id="A0A2M9R2M8"/>
<reference evidence="3 4" key="1">
    <citation type="submission" date="2017-06" db="EMBL/GenBank/DDBJ databases">
        <title>Description of Avrilella dinanensis gen. nov. sp. nov.</title>
        <authorList>
            <person name="Leyer C."/>
            <person name="Sassi M."/>
            <person name="Minet J."/>
            <person name="Kayal S."/>
            <person name="Cattoir V."/>
        </authorList>
    </citation>
    <scope>NUCLEOTIDE SEQUENCE [LARGE SCALE GENOMIC DNA]</scope>
    <source>
        <strain evidence="3 4">UR159</strain>
    </source>
</reference>
<feature type="region of interest" description="Disordered" evidence="1">
    <location>
        <begin position="539"/>
        <end position="584"/>
    </location>
</feature>
<comment type="caution">
    <text evidence="3">The sequence shown here is derived from an EMBL/GenBank/DDBJ whole genome shotgun (WGS) entry which is preliminary data.</text>
</comment>
<dbReference type="RefSeq" id="WP_100676685.1">
    <property type="nucleotide sequence ID" value="NZ_NIPO01000001.1"/>
</dbReference>
<name>A0A2M9R2M8_9FLAO</name>
<accession>A0A2M9R2M8</accession>
<dbReference type="Pfam" id="PF02518">
    <property type="entry name" value="HATPase_c"/>
    <property type="match status" value="1"/>
</dbReference>
<dbReference type="EMBL" id="NIPO01000001">
    <property type="protein sequence ID" value="PJR03116.1"/>
    <property type="molecule type" value="Genomic_DNA"/>
</dbReference>
<dbReference type="Pfam" id="PF13589">
    <property type="entry name" value="HATPase_c_3"/>
    <property type="match status" value="1"/>
</dbReference>
<dbReference type="Proteomes" id="UP000231960">
    <property type="component" value="Unassembled WGS sequence"/>
</dbReference>
<evidence type="ECO:0000313" key="3">
    <source>
        <dbReference type="EMBL" id="PJR03116.1"/>
    </source>
</evidence>
<dbReference type="InterPro" id="IPR036890">
    <property type="entry name" value="HATPase_C_sf"/>
</dbReference>
<feature type="domain" description="Histidine kinase/HSP90-like ATPase" evidence="2">
    <location>
        <begin position="739"/>
        <end position="841"/>
    </location>
</feature>
<dbReference type="InterPro" id="IPR003594">
    <property type="entry name" value="HATPase_dom"/>
</dbReference>
<keyword evidence="3" id="KW-0418">Kinase</keyword>
<protein>
    <submittedName>
        <fullName evidence="3">Histidine kinase</fullName>
    </submittedName>
</protein>